<protein>
    <submittedName>
        <fullName evidence="1">Uncharacterized protein</fullName>
    </submittedName>
</protein>
<name>A0A2U1J494_SMIAN</name>
<reference evidence="1 2" key="1">
    <citation type="journal article" date="2018" name="MBio">
        <title>Comparative Genomics Reveals the Core Gene Toolbox for the Fungus-Insect Symbiosis.</title>
        <authorList>
            <person name="Wang Y."/>
            <person name="Stata M."/>
            <person name="Wang W."/>
            <person name="Stajich J.E."/>
            <person name="White M.M."/>
            <person name="Moncalvo J.M."/>
        </authorList>
    </citation>
    <scope>NUCLEOTIDE SEQUENCE [LARGE SCALE GENOMIC DNA]</scope>
    <source>
        <strain evidence="1 2">AUS-126-30</strain>
    </source>
</reference>
<evidence type="ECO:0000313" key="1">
    <source>
        <dbReference type="EMBL" id="PVZ99899.1"/>
    </source>
</evidence>
<organism evidence="1 2">
    <name type="scientific">Smittium angustum</name>
    <dbReference type="NCBI Taxonomy" id="133377"/>
    <lineage>
        <taxon>Eukaryota</taxon>
        <taxon>Fungi</taxon>
        <taxon>Fungi incertae sedis</taxon>
        <taxon>Zoopagomycota</taxon>
        <taxon>Kickxellomycotina</taxon>
        <taxon>Harpellomycetes</taxon>
        <taxon>Harpellales</taxon>
        <taxon>Legeriomycetaceae</taxon>
        <taxon>Smittium</taxon>
    </lineage>
</organism>
<dbReference type="Proteomes" id="UP000245591">
    <property type="component" value="Unassembled WGS sequence"/>
</dbReference>
<dbReference type="EMBL" id="MBFU01000378">
    <property type="protein sequence ID" value="PVZ99899.1"/>
    <property type="molecule type" value="Genomic_DNA"/>
</dbReference>
<sequence length="55" mass="6059">MSPGSIPGQWLDAWLGGQSEGLLSYYVWEPTNQRKTPSGVLAKEQQPRTVPMLDG</sequence>
<accession>A0A2U1J494</accession>
<comment type="caution">
    <text evidence="1">The sequence shown here is derived from an EMBL/GenBank/DDBJ whole genome shotgun (WGS) entry which is preliminary data.</text>
</comment>
<keyword evidence="2" id="KW-1185">Reference proteome</keyword>
<evidence type="ECO:0000313" key="2">
    <source>
        <dbReference type="Proteomes" id="UP000245591"/>
    </source>
</evidence>
<dbReference type="AlphaFoldDB" id="A0A2U1J494"/>
<gene>
    <name evidence="1" type="ORF">BB558_004068</name>
</gene>
<proteinExistence type="predicted"/>